<keyword evidence="11" id="KW-0175">Coiled coil</keyword>
<evidence type="ECO:0000256" key="9">
    <source>
        <dbReference type="ARBA" id="ARBA00023136"/>
    </source>
</evidence>
<evidence type="ECO:0000256" key="8">
    <source>
        <dbReference type="ARBA" id="ARBA00022927"/>
    </source>
</evidence>
<reference evidence="12 13" key="1">
    <citation type="journal article" date="2017" name="Genome Announc.">
        <title>Draft Genome Sequence of Romboutsia maritimum sp. nov. Strain CCRI-22766(T), Isolated from Coastal Estuarine Mud.</title>
        <authorList>
            <person name="Maheux A.F."/>
            <person name="Boudreau D.K."/>
            <person name="Berube E."/>
            <person name="Boissinot M."/>
            <person name="Raymond F."/>
            <person name="Brodeur S."/>
            <person name="Corbeil J."/>
            <person name="Brightwell G."/>
            <person name="Broda D."/>
            <person name="Omar R.F."/>
            <person name="Bergeron M.G."/>
        </authorList>
    </citation>
    <scope>NUCLEOTIDE SEQUENCE [LARGE SCALE GENOMIC DNA]</scope>
    <source>
        <strain evidence="12 13">CCRI-22766</strain>
    </source>
</reference>
<keyword evidence="8" id="KW-0653">Protein transport</keyword>
<keyword evidence="12" id="KW-0966">Cell projection</keyword>
<feature type="coiled-coil region" evidence="11">
    <location>
        <begin position="107"/>
        <end position="135"/>
    </location>
</feature>
<dbReference type="Proteomes" id="UP000243494">
    <property type="component" value="Unassembled WGS sequence"/>
</dbReference>
<evidence type="ECO:0000313" key="13">
    <source>
        <dbReference type="Proteomes" id="UP000243494"/>
    </source>
</evidence>
<dbReference type="OrthoDB" id="1707704at2"/>
<evidence type="ECO:0000256" key="7">
    <source>
        <dbReference type="ARBA" id="ARBA00022795"/>
    </source>
</evidence>
<dbReference type="NCBIfam" id="TIGR02473">
    <property type="entry name" value="flagell_FliJ"/>
    <property type="match status" value="1"/>
</dbReference>
<evidence type="ECO:0000256" key="6">
    <source>
        <dbReference type="ARBA" id="ARBA00022500"/>
    </source>
</evidence>
<dbReference type="GO" id="GO:0015031">
    <property type="term" value="P:protein transport"/>
    <property type="evidence" value="ECO:0007669"/>
    <property type="project" value="UniProtKB-KW"/>
</dbReference>
<evidence type="ECO:0000256" key="2">
    <source>
        <dbReference type="ARBA" id="ARBA00010004"/>
    </source>
</evidence>
<keyword evidence="13" id="KW-1185">Reference proteome</keyword>
<keyword evidence="9" id="KW-0472">Membrane</keyword>
<keyword evidence="4" id="KW-0813">Transport</keyword>
<dbReference type="GO" id="GO:0009288">
    <property type="term" value="C:bacterial-type flagellum"/>
    <property type="evidence" value="ECO:0007669"/>
    <property type="project" value="InterPro"/>
</dbReference>
<keyword evidence="12" id="KW-0969">Cilium</keyword>
<evidence type="ECO:0000313" key="12">
    <source>
        <dbReference type="EMBL" id="RDY24614.1"/>
    </source>
</evidence>
<dbReference type="GO" id="GO:0071973">
    <property type="term" value="P:bacterial-type flagellum-dependent cell motility"/>
    <property type="evidence" value="ECO:0007669"/>
    <property type="project" value="InterPro"/>
</dbReference>
<dbReference type="GO" id="GO:0044781">
    <property type="term" value="P:bacterial-type flagellum organization"/>
    <property type="evidence" value="ECO:0007669"/>
    <property type="project" value="UniProtKB-KW"/>
</dbReference>
<evidence type="ECO:0000256" key="11">
    <source>
        <dbReference type="SAM" id="Coils"/>
    </source>
</evidence>
<dbReference type="InterPro" id="IPR012823">
    <property type="entry name" value="Flagell_FliJ"/>
</dbReference>
<dbReference type="AlphaFoldDB" id="A0A371IVV4"/>
<dbReference type="GO" id="GO:0005886">
    <property type="term" value="C:plasma membrane"/>
    <property type="evidence" value="ECO:0007669"/>
    <property type="project" value="UniProtKB-SubCell"/>
</dbReference>
<sequence>MLKLKKFKFRLDKVLDIKIKNEEESKLKYSQAQNRKKIVEGKLENLKSDYNKYFDISEVDDIVTQKITLAYLSSLSHSIKSTTIEVEKEAVKVESAKIEFIDKQIERKSLEKIKEDKLKKLLKEEERKEQITNDEFALYAYMRNRPEFV</sequence>
<name>A0A371IVV4_9FIRM</name>
<proteinExistence type="inferred from homology"/>
<evidence type="ECO:0000256" key="4">
    <source>
        <dbReference type="ARBA" id="ARBA00022448"/>
    </source>
</evidence>
<gene>
    <name evidence="12" type="primary">fliJ</name>
    <name evidence="12" type="ORF">CHF27_002525</name>
</gene>
<evidence type="ECO:0000256" key="5">
    <source>
        <dbReference type="ARBA" id="ARBA00022475"/>
    </source>
</evidence>
<comment type="caution">
    <text evidence="12">The sequence shown here is derived from an EMBL/GenBank/DDBJ whole genome shotgun (WGS) entry which is preliminary data.</text>
</comment>
<evidence type="ECO:0000256" key="10">
    <source>
        <dbReference type="ARBA" id="ARBA00023225"/>
    </source>
</evidence>
<dbReference type="GO" id="GO:0006935">
    <property type="term" value="P:chemotaxis"/>
    <property type="evidence" value="ECO:0007669"/>
    <property type="project" value="UniProtKB-KW"/>
</dbReference>
<keyword evidence="10" id="KW-1006">Bacterial flagellum protein export</keyword>
<organism evidence="12 13">
    <name type="scientific">Romboutsia maritimum</name>
    <dbReference type="NCBI Taxonomy" id="2020948"/>
    <lineage>
        <taxon>Bacteria</taxon>
        <taxon>Bacillati</taxon>
        <taxon>Bacillota</taxon>
        <taxon>Clostridia</taxon>
        <taxon>Peptostreptococcales</taxon>
        <taxon>Peptostreptococcaceae</taxon>
        <taxon>Romboutsia</taxon>
    </lineage>
</organism>
<evidence type="ECO:0000256" key="1">
    <source>
        <dbReference type="ARBA" id="ARBA00004413"/>
    </source>
</evidence>
<dbReference type="Gene3D" id="1.10.287.1700">
    <property type="match status" value="1"/>
</dbReference>
<keyword evidence="5" id="KW-1003">Cell membrane</keyword>
<comment type="similarity">
    <text evidence="2">Belongs to the FliJ family.</text>
</comment>
<keyword evidence="12" id="KW-0282">Flagellum</keyword>
<protein>
    <recommendedName>
        <fullName evidence="3">Flagellar FliJ protein</fullName>
    </recommendedName>
</protein>
<keyword evidence="6" id="KW-0145">Chemotaxis</keyword>
<dbReference type="EMBL" id="NOJZ02000002">
    <property type="protein sequence ID" value="RDY24614.1"/>
    <property type="molecule type" value="Genomic_DNA"/>
</dbReference>
<evidence type="ECO:0000256" key="3">
    <source>
        <dbReference type="ARBA" id="ARBA00020392"/>
    </source>
</evidence>
<dbReference type="Pfam" id="PF02050">
    <property type="entry name" value="FliJ"/>
    <property type="match status" value="1"/>
</dbReference>
<keyword evidence="7" id="KW-1005">Bacterial flagellum biogenesis</keyword>
<accession>A0A371IVV4</accession>
<comment type="subcellular location">
    <subcellularLocation>
        <location evidence="1">Cell membrane</location>
        <topology evidence="1">Peripheral membrane protein</topology>
        <orientation evidence="1">Cytoplasmic side</orientation>
    </subcellularLocation>
</comment>
<dbReference type="InterPro" id="IPR053716">
    <property type="entry name" value="Flag_assembly_chemotaxis_eff"/>
</dbReference>